<protein>
    <recommendedName>
        <fullName evidence="2">RNase H type-1 domain-containing protein</fullName>
    </recommendedName>
</protein>
<dbReference type="InParanoid" id="A0A2K2DTG5"/>
<dbReference type="GO" id="GO:0004523">
    <property type="term" value="F:RNA-DNA hybrid ribonuclease activity"/>
    <property type="evidence" value="ECO:0007669"/>
    <property type="project" value="InterPro"/>
</dbReference>
<feature type="compositionally biased region" description="Acidic residues" evidence="1">
    <location>
        <begin position="1"/>
        <end position="21"/>
    </location>
</feature>
<dbReference type="GO" id="GO:0003676">
    <property type="term" value="F:nucleic acid binding"/>
    <property type="evidence" value="ECO:0007669"/>
    <property type="project" value="InterPro"/>
</dbReference>
<evidence type="ECO:0000313" key="3">
    <source>
        <dbReference type="EMBL" id="PNT77573.1"/>
    </source>
</evidence>
<dbReference type="OrthoDB" id="597234at2759"/>
<evidence type="ECO:0000259" key="2">
    <source>
        <dbReference type="Pfam" id="PF13456"/>
    </source>
</evidence>
<dbReference type="InterPro" id="IPR044730">
    <property type="entry name" value="RNase_H-like_dom_plant"/>
</dbReference>
<dbReference type="Proteomes" id="UP000008810">
    <property type="component" value="Chromosome 1"/>
</dbReference>
<dbReference type="EMBL" id="CM000880">
    <property type="protein sequence ID" value="PNT77573.1"/>
    <property type="molecule type" value="Genomic_DNA"/>
</dbReference>
<accession>A0A2K2DTG5</accession>
<dbReference type="AlphaFoldDB" id="A0A2K2DTG5"/>
<dbReference type="InterPro" id="IPR002156">
    <property type="entry name" value="RNaseH_domain"/>
</dbReference>
<evidence type="ECO:0000313" key="5">
    <source>
        <dbReference type="Proteomes" id="UP000008810"/>
    </source>
</evidence>
<reference evidence="3" key="2">
    <citation type="submission" date="2017-06" db="EMBL/GenBank/DDBJ databases">
        <title>WGS assembly of Brachypodium distachyon.</title>
        <authorList>
            <consortium name="The International Brachypodium Initiative"/>
            <person name="Lucas S."/>
            <person name="Harmon-Smith M."/>
            <person name="Lail K."/>
            <person name="Tice H."/>
            <person name="Grimwood J."/>
            <person name="Bruce D."/>
            <person name="Barry K."/>
            <person name="Shu S."/>
            <person name="Lindquist E."/>
            <person name="Wang M."/>
            <person name="Pitluck S."/>
            <person name="Vogel J.P."/>
            <person name="Garvin D.F."/>
            <person name="Mockler T.C."/>
            <person name="Schmutz J."/>
            <person name="Rokhsar D."/>
            <person name="Bevan M.W."/>
        </authorList>
    </citation>
    <scope>NUCLEOTIDE SEQUENCE</scope>
    <source>
        <strain evidence="3">Bd21</strain>
    </source>
</reference>
<evidence type="ECO:0000313" key="4">
    <source>
        <dbReference type="EnsemblPlants" id="PNT77573"/>
    </source>
</evidence>
<dbReference type="EnsemblPlants" id="PNT77573">
    <property type="protein sequence ID" value="PNT77573"/>
    <property type="gene ID" value="BRADI_1g65281v3"/>
</dbReference>
<dbReference type="SUPFAM" id="SSF53098">
    <property type="entry name" value="Ribonuclease H-like"/>
    <property type="match status" value="1"/>
</dbReference>
<dbReference type="PANTHER" id="PTHR47723:SF17">
    <property type="entry name" value="OS05G0353850 PROTEIN"/>
    <property type="match status" value="1"/>
</dbReference>
<name>A0A2K2DTG5_BRADI</name>
<organism evidence="3">
    <name type="scientific">Brachypodium distachyon</name>
    <name type="common">Purple false brome</name>
    <name type="synonym">Trachynia distachya</name>
    <dbReference type="NCBI Taxonomy" id="15368"/>
    <lineage>
        <taxon>Eukaryota</taxon>
        <taxon>Viridiplantae</taxon>
        <taxon>Streptophyta</taxon>
        <taxon>Embryophyta</taxon>
        <taxon>Tracheophyta</taxon>
        <taxon>Spermatophyta</taxon>
        <taxon>Magnoliopsida</taxon>
        <taxon>Liliopsida</taxon>
        <taxon>Poales</taxon>
        <taxon>Poaceae</taxon>
        <taxon>BOP clade</taxon>
        <taxon>Pooideae</taxon>
        <taxon>Stipodae</taxon>
        <taxon>Brachypodieae</taxon>
        <taxon>Brachypodium</taxon>
    </lineage>
</organism>
<proteinExistence type="predicted"/>
<evidence type="ECO:0000256" key="1">
    <source>
        <dbReference type="SAM" id="MobiDB-lite"/>
    </source>
</evidence>
<gene>
    <name evidence="3" type="ORF">BRADI_1g65281v3</name>
</gene>
<dbReference type="PANTHER" id="PTHR47723">
    <property type="entry name" value="OS05G0353850 PROTEIN"/>
    <property type="match status" value="1"/>
</dbReference>
<dbReference type="InterPro" id="IPR053151">
    <property type="entry name" value="RNase_H-like"/>
</dbReference>
<feature type="region of interest" description="Disordered" evidence="1">
    <location>
        <begin position="1"/>
        <end position="37"/>
    </location>
</feature>
<dbReference type="STRING" id="15368.A0A2K2DTG5"/>
<reference evidence="3 4" key="1">
    <citation type="journal article" date="2010" name="Nature">
        <title>Genome sequencing and analysis of the model grass Brachypodium distachyon.</title>
        <authorList>
            <consortium name="International Brachypodium Initiative"/>
        </authorList>
    </citation>
    <scope>NUCLEOTIDE SEQUENCE [LARGE SCALE GENOMIC DNA]</scope>
    <source>
        <strain evidence="3 4">Bd21</strain>
    </source>
</reference>
<dbReference type="InterPro" id="IPR036397">
    <property type="entry name" value="RNaseH_sf"/>
</dbReference>
<keyword evidence="5" id="KW-1185">Reference proteome</keyword>
<sequence>MESEEEEAAPELEAMEIEEEASAPPAPPPPRIRVLGTDEEKEQRLSFFTCKASKDDARGKALDDAELTWGIVADHAFELNRRAWVANKGLGPLLRYSIAKPLLALPRVDKDDKADGEVREIFNLNSLALALEIVGCEIEMASCVAGSQPFRPRRIMVRWQPPRAGWFKLNFDGSVYHDGSGRASIGGAIRDCNGRVLAAFAERTEHSTVGIVEARAMIRGLRLALGCFLGRLVVEGDDLVLVQLLRGEETQTRIPLPMQEEILGLLARFSACEVQHIHREGNQVAHVLCQQAYHRPGVWMGGLVPRAAWEKAEDDLHGVAHERLCKTKAMAC</sequence>
<dbReference type="Pfam" id="PF13456">
    <property type="entry name" value="RVT_3"/>
    <property type="match status" value="1"/>
</dbReference>
<dbReference type="Gene3D" id="3.30.420.10">
    <property type="entry name" value="Ribonuclease H-like superfamily/Ribonuclease H"/>
    <property type="match status" value="1"/>
</dbReference>
<dbReference type="Gramene" id="PNT77573">
    <property type="protein sequence ID" value="PNT77573"/>
    <property type="gene ID" value="BRADI_1g65281v3"/>
</dbReference>
<reference evidence="4" key="3">
    <citation type="submission" date="2018-08" db="UniProtKB">
        <authorList>
            <consortium name="EnsemblPlants"/>
        </authorList>
    </citation>
    <scope>IDENTIFICATION</scope>
    <source>
        <strain evidence="4">cv. Bd21</strain>
    </source>
</reference>
<dbReference type="InterPro" id="IPR012337">
    <property type="entry name" value="RNaseH-like_sf"/>
</dbReference>
<dbReference type="CDD" id="cd06222">
    <property type="entry name" value="RNase_H_like"/>
    <property type="match status" value="1"/>
</dbReference>
<feature type="domain" description="RNase H type-1" evidence="2">
    <location>
        <begin position="170"/>
        <end position="292"/>
    </location>
</feature>